<dbReference type="InParanoid" id="E0VU79"/>
<dbReference type="KEGG" id="phu:Phum_PHUM447260"/>
<dbReference type="InterPro" id="IPR031878">
    <property type="entry name" value="Commissureless"/>
</dbReference>
<dbReference type="VEuPathDB" id="VectorBase:PHUM447260"/>
<dbReference type="AlphaFoldDB" id="E0VU79"/>
<dbReference type="EMBL" id="AAZO01005459">
    <property type="status" value="NOT_ANNOTATED_CDS"/>
    <property type="molecule type" value="Genomic_DNA"/>
</dbReference>
<dbReference type="RefSeq" id="XP_002429673.1">
    <property type="nucleotide sequence ID" value="XM_002429628.1"/>
</dbReference>
<dbReference type="OrthoDB" id="6627098at2759"/>
<dbReference type="HOGENOM" id="CLU_1818107_0_0_1"/>
<protein>
    <recommendedName>
        <fullName evidence="5">Protein commissureless</fullName>
    </recommendedName>
</protein>
<dbReference type="eggNOG" id="ENOG502STQJ">
    <property type="taxonomic scope" value="Eukaryota"/>
</dbReference>
<feature type="transmembrane region" description="Helical" evidence="1">
    <location>
        <begin position="27"/>
        <end position="50"/>
    </location>
</feature>
<evidence type="ECO:0000256" key="1">
    <source>
        <dbReference type="SAM" id="Phobius"/>
    </source>
</evidence>
<dbReference type="GO" id="GO:0007411">
    <property type="term" value="P:axon guidance"/>
    <property type="evidence" value="ECO:0007669"/>
    <property type="project" value="InterPro"/>
</dbReference>
<keyword evidence="1" id="KW-1133">Transmembrane helix</keyword>
<evidence type="ECO:0000313" key="4">
    <source>
        <dbReference type="Proteomes" id="UP000009046"/>
    </source>
</evidence>
<reference evidence="2" key="2">
    <citation type="submission" date="2007-04" db="EMBL/GenBank/DDBJ databases">
        <title>The genome of the human body louse.</title>
        <authorList>
            <consortium name="The Human Body Louse Genome Consortium"/>
            <person name="Kirkness E."/>
            <person name="Walenz B."/>
            <person name="Hass B."/>
            <person name="Bruggner R."/>
            <person name="Strausberg R."/>
        </authorList>
    </citation>
    <scope>NUCLEOTIDE SEQUENCE</scope>
    <source>
        <strain evidence="2">USDA</strain>
    </source>
</reference>
<dbReference type="Pfam" id="PF15957">
    <property type="entry name" value="Comm"/>
    <property type="match status" value="1"/>
</dbReference>
<reference evidence="3" key="3">
    <citation type="submission" date="2020-05" db="UniProtKB">
        <authorList>
            <consortium name="EnsemblMetazoa"/>
        </authorList>
    </citation>
    <scope>IDENTIFICATION</scope>
    <source>
        <strain evidence="3">USDA</strain>
    </source>
</reference>
<evidence type="ECO:0000313" key="3">
    <source>
        <dbReference type="EnsemblMetazoa" id="PHUM447260-PA"/>
    </source>
</evidence>
<evidence type="ECO:0000313" key="2">
    <source>
        <dbReference type="EMBL" id="EEB16935.1"/>
    </source>
</evidence>
<evidence type="ECO:0008006" key="5">
    <source>
        <dbReference type="Google" id="ProtNLM"/>
    </source>
</evidence>
<keyword evidence="1" id="KW-0472">Membrane</keyword>
<sequence length="142" mass="16202">MIVNGTIFQISEIQNKPPQYEQLLADVWVGIVLTLLLLSCVCCMCSCLLYHKFQQWKRSALRSNDELDVTSSSGMNVDCESLPSYTMASGLPTYEEAVQQMDKKSEKSSDNNLFKSSEQWQNIENKNSSVFDYFQSLTMEKT</sequence>
<dbReference type="GeneID" id="8231211"/>
<name>E0VU79_PEDHC</name>
<reference evidence="2" key="1">
    <citation type="submission" date="2007-04" db="EMBL/GenBank/DDBJ databases">
        <title>Annotation of Pediculus humanus corporis strain USDA.</title>
        <authorList>
            <person name="Kirkness E."/>
            <person name="Hannick L."/>
            <person name="Hass B."/>
            <person name="Bruggner R."/>
            <person name="Lawson D."/>
            <person name="Bidwell S."/>
            <person name="Joardar V."/>
            <person name="Caler E."/>
            <person name="Walenz B."/>
            <person name="Inman J."/>
            <person name="Schobel S."/>
            <person name="Galinsky K."/>
            <person name="Amedeo P."/>
            <person name="Strausberg R."/>
        </authorList>
    </citation>
    <scope>NUCLEOTIDE SEQUENCE</scope>
    <source>
        <strain evidence="2">USDA</strain>
    </source>
</reference>
<proteinExistence type="predicted"/>
<gene>
    <name evidence="3" type="primary">8231211</name>
    <name evidence="2" type="ORF">Phum_PHUM447260</name>
</gene>
<keyword evidence="4" id="KW-1185">Reference proteome</keyword>
<keyword evidence="1" id="KW-0812">Transmembrane</keyword>
<organism>
    <name type="scientific">Pediculus humanus subsp. corporis</name>
    <name type="common">Body louse</name>
    <dbReference type="NCBI Taxonomy" id="121224"/>
    <lineage>
        <taxon>Eukaryota</taxon>
        <taxon>Metazoa</taxon>
        <taxon>Ecdysozoa</taxon>
        <taxon>Arthropoda</taxon>
        <taxon>Hexapoda</taxon>
        <taxon>Insecta</taxon>
        <taxon>Pterygota</taxon>
        <taxon>Neoptera</taxon>
        <taxon>Paraneoptera</taxon>
        <taxon>Psocodea</taxon>
        <taxon>Troctomorpha</taxon>
        <taxon>Phthiraptera</taxon>
        <taxon>Anoplura</taxon>
        <taxon>Pediculidae</taxon>
        <taxon>Pediculus</taxon>
    </lineage>
</organism>
<accession>E0VU79</accession>
<dbReference type="EMBL" id="DS235781">
    <property type="protein sequence ID" value="EEB16935.1"/>
    <property type="molecule type" value="Genomic_DNA"/>
</dbReference>
<dbReference type="CTD" id="8231211"/>
<dbReference type="EnsemblMetazoa" id="PHUM447260-RA">
    <property type="protein sequence ID" value="PHUM447260-PA"/>
    <property type="gene ID" value="PHUM447260"/>
</dbReference>
<dbReference type="Proteomes" id="UP000009046">
    <property type="component" value="Unassembled WGS sequence"/>
</dbReference>